<proteinExistence type="predicted"/>
<sequence>MPYFMTVVTELLMMQIILELVTGHSRSDGLLGNFCDSKSFNMQALFSSEPHALQLMIYYDDLKLCNPFGTKTNVHKMELINFLPLRKCLLFSSMVLILLLKSLWKIWKF</sequence>
<protein>
    <recommendedName>
        <fullName evidence="3">Reverse transcriptase Ty1/copia-type domain-containing protein</fullName>
    </recommendedName>
</protein>
<dbReference type="InParanoid" id="A0A1X7TTU7"/>
<keyword evidence="1" id="KW-0732">Signal</keyword>
<feature type="signal peptide" evidence="1">
    <location>
        <begin position="1"/>
        <end position="23"/>
    </location>
</feature>
<feature type="chain" id="PRO_5012982358" description="Reverse transcriptase Ty1/copia-type domain-containing protein" evidence="1">
    <location>
        <begin position="24"/>
        <end position="109"/>
    </location>
</feature>
<organism evidence="2">
    <name type="scientific">Amphimedon queenslandica</name>
    <name type="common">Sponge</name>
    <dbReference type="NCBI Taxonomy" id="400682"/>
    <lineage>
        <taxon>Eukaryota</taxon>
        <taxon>Metazoa</taxon>
        <taxon>Porifera</taxon>
        <taxon>Demospongiae</taxon>
        <taxon>Heteroscleromorpha</taxon>
        <taxon>Haplosclerida</taxon>
        <taxon>Niphatidae</taxon>
        <taxon>Amphimedon</taxon>
    </lineage>
</organism>
<evidence type="ECO:0000256" key="1">
    <source>
        <dbReference type="SAM" id="SignalP"/>
    </source>
</evidence>
<reference evidence="2" key="1">
    <citation type="submission" date="2017-05" db="UniProtKB">
        <authorList>
            <consortium name="EnsemblMetazoa"/>
        </authorList>
    </citation>
    <scope>IDENTIFICATION</scope>
</reference>
<name>A0A1X7TTU7_AMPQE</name>
<evidence type="ECO:0008006" key="3">
    <source>
        <dbReference type="Google" id="ProtNLM"/>
    </source>
</evidence>
<dbReference type="AlphaFoldDB" id="A0A1X7TTU7"/>
<evidence type="ECO:0000313" key="2">
    <source>
        <dbReference type="EnsemblMetazoa" id="Aqu2.1.18661_001"/>
    </source>
</evidence>
<accession>A0A1X7TTU7</accession>
<dbReference type="EnsemblMetazoa" id="Aqu2.1.18661_001">
    <property type="protein sequence ID" value="Aqu2.1.18661_001"/>
    <property type="gene ID" value="Aqu2.1.18661"/>
</dbReference>